<gene>
    <name evidence="1" type="ORF">Prubr_66710</name>
</gene>
<reference evidence="1" key="1">
    <citation type="submission" date="2020-08" db="EMBL/GenBank/DDBJ databases">
        <title>Whole genome shotgun sequence of Polymorphospora rubra NBRC 101157.</title>
        <authorList>
            <person name="Komaki H."/>
            <person name="Tamura T."/>
        </authorList>
    </citation>
    <scope>NUCLEOTIDE SEQUENCE</scope>
    <source>
        <strain evidence="1">NBRC 101157</strain>
    </source>
</reference>
<evidence type="ECO:0000313" key="2">
    <source>
        <dbReference type="Proteomes" id="UP000680866"/>
    </source>
</evidence>
<proteinExistence type="predicted"/>
<name>A0A810N9B9_9ACTN</name>
<sequence>MRIDLPDPDVMMARWGAIASAMATLGEDDPYRLEDGIAQFDDGSGNGGWLRLIEGGRAVLYGSDDTADFGESVDEIDLLAGAPDWLPLPDLIRCTEEGRVTFVYWYDGGWSRVPYPDGTEDGLRMALNGILTAESARRELLEVVFCEGQHEPQDDPEKSAVSAAADRLLAAADSRSVDRAALHGLLGRVQAGPVDICEGLLVAAAFGLTAASTPPVAVPRQAGPPPDRIQVLRDRQVDELLWNVVQEAAELSRPMPAPGPELAELVEWVRKRAGADGRCSRLFRVLDGEVKQRPDEMPQLGPLEDSPASNPSEEAIRLVRRLWAAEADPVYGHWLYIRVEVDADGFTVDRWYDSSPDWVGPVSWARGLWRERLRTEMARRAPEYRPPWTVLLDPDVLYAGVPEPFAAPVAG</sequence>
<accession>A0A810N9B9</accession>
<dbReference type="AlphaFoldDB" id="A0A810N9B9"/>
<organism evidence="1 2">
    <name type="scientific">Polymorphospora rubra</name>
    <dbReference type="NCBI Taxonomy" id="338584"/>
    <lineage>
        <taxon>Bacteria</taxon>
        <taxon>Bacillati</taxon>
        <taxon>Actinomycetota</taxon>
        <taxon>Actinomycetes</taxon>
        <taxon>Micromonosporales</taxon>
        <taxon>Micromonosporaceae</taxon>
        <taxon>Polymorphospora</taxon>
    </lineage>
</organism>
<dbReference type="EMBL" id="AP023359">
    <property type="protein sequence ID" value="BCJ69650.1"/>
    <property type="molecule type" value="Genomic_DNA"/>
</dbReference>
<protein>
    <submittedName>
        <fullName evidence="1">Uncharacterized protein</fullName>
    </submittedName>
</protein>
<dbReference type="KEGG" id="pry:Prubr_66710"/>
<dbReference type="RefSeq" id="WP_212819072.1">
    <property type="nucleotide sequence ID" value="NZ_AP023359.1"/>
</dbReference>
<dbReference type="Proteomes" id="UP000680866">
    <property type="component" value="Chromosome"/>
</dbReference>
<evidence type="ECO:0000313" key="1">
    <source>
        <dbReference type="EMBL" id="BCJ69650.1"/>
    </source>
</evidence>
<keyword evidence="2" id="KW-1185">Reference proteome</keyword>